<evidence type="ECO:0000313" key="2">
    <source>
        <dbReference type="Proteomes" id="UP000195440"/>
    </source>
</evidence>
<organism evidence="1 2">
    <name type="scientific">Pseudomonas caspiana</name>
    <dbReference type="NCBI Taxonomy" id="1451454"/>
    <lineage>
        <taxon>Bacteria</taxon>
        <taxon>Pseudomonadati</taxon>
        <taxon>Pseudomonadota</taxon>
        <taxon>Gammaproteobacteria</taxon>
        <taxon>Pseudomonadales</taxon>
        <taxon>Pseudomonadaceae</taxon>
        <taxon>Pseudomonas</taxon>
    </lineage>
</organism>
<accession>A0A1Y3P7Y1</accession>
<proteinExistence type="predicted"/>
<dbReference type="EMBL" id="LOHF01000001">
    <property type="protein sequence ID" value="OUM75956.1"/>
    <property type="molecule type" value="Genomic_DNA"/>
</dbReference>
<dbReference type="Proteomes" id="UP000195440">
    <property type="component" value="Unassembled WGS sequence"/>
</dbReference>
<dbReference type="AlphaFoldDB" id="A0A1Y3P7Y1"/>
<dbReference type="OrthoDB" id="6953457at2"/>
<evidence type="ECO:0008006" key="3">
    <source>
        <dbReference type="Google" id="ProtNLM"/>
    </source>
</evidence>
<keyword evidence="2" id="KW-1185">Reference proteome</keyword>
<evidence type="ECO:0000313" key="1">
    <source>
        <dbReference type="EMBL" id="OUM75956.1"/>
    </source>
</evidence>
<protein>
    <recommendedName>
        <fullName evidence="3">DUF4917 family protein</fullName>
    </recommendedName>
</protein>
<name>A0A1Y3P7Y1_9PSED</name>
<dbReference type="InterPro" id="IPR032581">
    <property type="entry name" value="DUF4917"/>
</dbReference>
<gene>
    <name evidence="1" type="ORF">AUC60_00045</name>
</gene>
<sequence>MQLTEIDAGLADWNDLRNAHDESWGLLMGNGASLAVWKNFAYDSLFDLSQTTRSNPMSRTELAVFSAMDTHNFEPVLAALKSAMRVNAALTISSSSPRNRYFAIKEALIHAIRSVHIPWKLIEANTLARLNSELQLYTSVYSSNYDLLAYWAVMHAPEHFDDLFNDEATFNLHSVKTNATRVLYLHGGMHLVKNLDGTVRKLLSSESSLLGSFAINALDDVPLFISEGSSAEKMKLVRTSDYLSFCHGQLAQHADALCIFGHALGKQDAHIVAAIRQARPKRIAISVLPRSAAFIEFQKRHYIELLGDLGTELSFFDAKSHPLGSAELLVSKAP</sequence>
<comment type="caution">
    <text evidence="1">The sequence shown here is derived from an EMBL/GenBank/DDBJ whole genome shotgun (WGS) entry which is preliminary data.</text>
</comment>
<reference evidence="1 2" key="1">
    <citation type="journal article" date="2017" name="Syst. Appl. Microbiol.">
        <title>Pseudomonas caspiana sp. nov., a citrus pathogen in the Pseudomonas syringae phylogenetic group.</title>
        <authorList>
            <person name="Busquets A."/>
            <person name="Gomila M."/>
            <person name="Beiki F."/>
            <person name="Mulet M."/>
            <person name="Rahimian H."/>
            <person name="Garcia-Valdes E."/>
            <person name="Lalucat J."/>
        </authorList>
    </citation>
    <scope>NUCLEOTIDE SEQUENCE [LARGE SCALE GENOMIC DNA]</scope>
    <source>
        <strain evidence="1 2">FBF102</strain>
    </source>
</reference>
<dbReference type="Pfam" id="PF16263">
    <property type="entry name" value="DUF4917"/>
    <property type="match status" value="1"/>
</dbReference>